<name>A0A330LQN3_9GAMM</name>
<dbReference type="KEGG" id="mya:MORIYA_2577"/>
<evidence type="ECO:0000256" key="1">
    <source>
        <dbReference type="SAM" id="Phobius"/>
    </source>
</evidence>
<keyword evidence="1" id="KW-1133">Transmembrane helix</keyword>
<proteinExistence type="predicted"/>
<evidence type="ECO:0000259" key="2">
    <source>
        <dbReference type="Pfam" id="PF00892"/>
    </source>
</evidence>
<gene>
    <name evidence="3" type="ORF">MORIYA_2577</name>
</gene>
<feature type="transmembrane region" description="Helical" evidence="1">
    <location>
        <begin position="30"/>
        <end position="50"/>
    </location>
</feature>
<accession>A0A330LQN3</accession>
<dbReference type="InterPro" id="IPR000620">
    <property type="entry name" value="EamA_dom"/>
</dbReference>
<evidence type="ECO:0000313" key="4">
    <source>
        <dbReference type="Proteomes" id="UP000250163"/>
    </source>
</evidence>
<dbReference type="SUPFAM" id="SSF103481">
    <property type="entry name" value="Multidrug resistance efflux transporter EmrE"/>
    <property type="match status" value="1"/>
</dbReference>
<organism evidence="3 4">
    <name type="scientific">Moritella yayanosii</name>
    <dbReference type="NCBI Taxonomy" id="69539"/>
    <lineage>
        <taxon>Bacteria</taxon>
        <taxon>Pseudomonadati</taxon>
        <taxon>Pseudomonadota</taxon>
        <taxon>Gammaproteobacteria</taxon>
        <taxon>Alteromonadales</taxon>
        <taxon>Moritellaceae</taxon>
        <taxon>Moritella</taxon>
    </lineage>
</organism>
<keyword evidence="4" id="KW-1185">Reference proteome</keyword>
<evidence type="ECO:0000313" key="3">
    <source>
        <dbReference type="EMBL" id="SQD79053.1"/>
    </source>
</evidence>
<feature type="domain" description="EamA" evidence="2">
    <location>
        <begin position="2"/>
        <end position="86"/>
    </location>
</feature>
<sequence>MFYQTLLTACMLSPFLSVDLAEINNDNWTLLVVLGICFTAMPHTLLVTALRYLKAKTVGLTTCLQPLYGSLLAIHFLGEIPNAATITVAYSWSQPPSLKHGMQEKNRSINAV</sequence>
<keyword evidence="1" id="KW-0472">Membrane</keyword>
<dbReference type="EMBL" id="LS483250">
    <property type="protein sequence ID" value="SQD79053.1"/>
    <property type="molecule type" value="Genomic_DNA"/>
</dbReference>
<dbReference type="Pfam" id="PF00892">
    <property type="entry name" value="EamA"/>
    <property type="match status" value="1"/>
</dbReference>
<reference evidence="4" key="1">
    <citation type="submission" date="2018-05" db="EMBL/GenBank/DDBJ databases">
        <authorList>
            <person name="Cea G.-C."/>
            <person name="William W."/>
        </authorList>
    </citation>
    <scope>NUCLEOTIDE SEQUENCE [LARGE SCALE GENOMIC DNA]</scope>
    <source>
        <strain evidence="4">DB21MT 5</strain>
    </source>
</reference>
<dbReference type="InterPro" id="IPR037185">
    <property type="entry name" value="EmrE-like"/>
</dbReference>
<dbReference type="Proteomes" id="UP000250163">
    <property type="component" value="Chromosome MORIYA"/>
</dbReference>
<keyword evidence="1" id="KW-0812">Transmembrane</keyword>
<dbReference type="AlphaFoldDB" id="A0A330LQN3"/>
<dbReference type="GO" id="GO:0016020">
    <property type="term" value="C:membrane"/>
    <property type="evidence" value="ECO:0007669"/>
    <property type="project" value="InterPro"/>
</dbReference>
<protein>
    <recommendedName>
        <fullName evidence="2">EamA domain-containing protein</fullName>
    </recommendedName>
</protein>